<dbReference type="InterPro" id="IPR016032">
    <property type="entry name" value="Sig_transdc_resp-reg_C-effctor"/>
</dbReference>
<dbReference type="Gene3D" id="1.10.10.10">
    <property type="entry name" value="Winged helix-like DNA-binding domain superfamily/Winged helix DNA-binding domain"/>
    <property type="match status" value="1"/>
</dbReference>
<dbReference type="PATRIC" id="fig|1514904.3.peg.1958"/>
<sequence>MSSKTGPEKATQSERLLHLLDKAYEAPFQPDNFHELMKAAHNFYFESWDDLSVTDIKSANFANDSTLASHLNRIELLIRERELENRSHATNLNKPTLIALLINPDTWICEGNHLAAEFFGQRFPCAFKELKLEKSSLNQLKKMAQRALSSGFNNEICRVKRSDTSVASLAKCGVWINPEENEANQKKGLAVSIAHFNWTPNALGFCQSMFQLADSETSVLAALLNGKTQAEIAAERGRSVETIKAQAKSILRKSGCSKVSDLMVLATTYGLLVDPGGERNFQTSDKPLDFARPDKIFMSKDGRKISYGIHGDTNGQVVLFVHGLVHGPFFPADMIAAFKEDGLTVIAPSRPGFGLSDPPENWKNFDEIVIQDALSLLNAKTEGPVTVVAHQGGVSHACRITNALGDRAKNMVMIGAGIPIDEKRHLEGMGLQTRIAAMGVKYTPRLLETMIRIGIANELRRGVKPYLHHLFSNSPIDQNLLDDPNIYPICEAGILHMIEQGPKAMVNDGSAAMADWSGDLLSITCPVIWVHGTMDPIMRLDFVLEYVGQHRGDPVIEVENGAGNMHLSHADICYKAILDAARN</sequence>
<comment type="caution">
    <text evidence="2">The sequence shown here is derived from an EMBL/GenBank/DDBJ whole genome shotgun (WGS) entry which is preliminary data.</text>
</comment>
<dbReference type="Pfam" id="PF12697">
    <property type="entry name" value="Abhydrolase_6"/>
    <property type="match status" value="1"/>
</dbReference>
<organism evidence="2 3">
    <name type="scientific">Ahrensia marina</name>
    <dbReference type="NCBI Taxonomy" id="1514904"/>
    <lineage>
        <taxon>Bacteria</taxon>
        <taxon>Pseudomonadati</taxon>
        <taxon>Pseudomonadota</taxon>
        <taxon>Alphaproteobacteria</taxon>
        <taxon>Hyphomicrobiales</taxon>
        <taxon>Ahrensiaceae</taxon>
        <taxon>Ahrensia</taxon>
    </lineage>
</organism>
<dbReference type="SMART" id="SM00421">
    <property type="entry name" value="HTH_LUXR"/>
    <property type="match status" value="1"/>
</dbReference>
<dbReference type="AlphaFoldDB" id="A0A0N0E6V0"/>
<name>A0A0N0E6V0_9HYPH</name>
<dbReference type="OrthoDB" id="8107794at2"/>
<reference evidence="2 3" key="1">
    <citation type="submission" date="2015-01" db="EMBL/GenBank/DDBJ databases">
        <title>Ahrensia donghaiensis sp. nov., a novel dimethylsulphoniopropionate-cleavage bacterium isolated from seawater and emended descriptions of the genus Ahrensia and Ahrensia kielensis.</title>
        <authorList>
            <person name="Liu J."/>
        </authorList>
    </citation>
    <scope>NUCLEOTIDE SEQUENCE [LARGE SCALE GENOMIC DNA]</scope>
    <source>
        <strain evidence="2 3">LZD062</strain>
    </source>
</reference>
<dbReference type="InterPro" id="IPR000792">
    <property type="entry name" value="Tscrpt_reg_LuxR_C"/>
</dbReference>
<dbReference type="SUPFAM" id="SSF46894">
    <property type="entry name" value="C-terminal effector domain of the bipartite response regulators"/>
    <property type="match status" value="1"/>
</dbReference>
<dbReference type="InterPro" id="IPR036388">
    <property type="entry name" value="WH-like_DNA-bd_sf"/>
</dbReference>
<dbReference type="InterPro" id="IPR000073">
    <property type="entry name" value="AB_hydrolase_1"/>
</dbReference>
<protein>
    <recommendedName>
        <fullName evidence="1">HTH luxR-type domain-containing protein</fullName>
    </recommendedName>
</protein>
<keyword evidence="3" id="KW-1185">Reference proteome</keyword>
<dbReference type="GO" id="GO:0006355">
    <property type="term" value="P:regulation of DNA-templated transcription"/>
    <property type="evidence" value="ECO:0007669"/>
    <property type="project" value="InterPro"/>
</dbReference>
<evidence type="ECO:0000313" key="3">
    <source>
        <dbReference type="Proteomes" id="UP000038011"/>
    </source>
</evidence>
<dbReference type="EMBL" id="JXMU01000023">
    <property type="protein sequence ID" value="KPB00382.1"/>
    <property type="molecule type" value="Genomic_DNA"/>
</dbReference>
<accession>A0A0N0E6V0</accession>
<proteinExistence type="predicted"/>
<dbReference type="Gene3D" id="3.40.50.1820">
    <property type="entry name" value="alpha/beta hydrolase"/>
    <property type="match status" value="1"/>
</dbReference>
<dbReference type="SUPFAM" id="SSF53474">
    <property type="entry name" value="alpha/beta-Hydrolases"/>
    <property type="match status" value="1"/>
</dbReference>
<dbReference type="Proteomes" id="UP000038011">
    <property type="component" value="Unassembled WGS sequence"/>
</dbReference>
<dbReference type="InterPro" id="IPR029058">
    <property type="entry name" value="AB_hydrolase_fold"/>
</dbReference>
<evidence type="ECO:0000259" key="1">
    <source>
        <dbReference type="SMART" id="SM00421"/>
    </source>
</evidence>
<evidence type="ECO:0000313" key="2">
    <source>
        <dbReference type="EMBL" id="KPB00382.1"/>
    </source>
</evidence>
<feature type="domain" description="HTH luxR-type" evidence="1">
    <location>
        <begin position="209"/>
        <end position="266"/>
    </location>
</feature>
<gene>
    <name evidence="2" type="ORF">SU32_14105</name>
</gene>
<dbReference type="GO" id="GO:0003677">
    <property type="term" value="F:DNA binding"/>
    <property type="evidence" value="ECO:0007669"/>
    <property type="project" value="InterPro"/>
</dbReference>
<dbReference type="STRING" id="1514904.SU32_14105"/>
<dbReference type="RefSeq" id="WP_054000019.1">
    <property type="nucleotide sequence ID" value="NZ_JXMU01000023.1"/>
</dbReference>